<feature type="region of interest" description="Disordered" evidence="1">
    <location>
        <begin position="1"/>
        <end position="70"/>
    </location>
</feature>
<sequence length="148" mass="16264">MTPNSVTSKTKLAVTTAMSPSTTKTQPVPIGLVPSSFHQPKVRKPLPHTPPVSSLLAGPRGRESAHSESFSSTPKCCVEIALKEAPRSPDLTTSVTHSYRYTRNGIELFARVGKNLLARRIHPDDARLPLWRPHDMEDSESIDELSID</sequence>
<protein>
    <submittedName>
        <fullName evidence="2">Uncharacterized protein</fullName>
    </submittedName>
</protein>
<organism evidence="2 3">
    <name type="scientific">Puccinia sorghi</name>
    <dbReference type="NCBI Taxonomy" id="27349"/>
    <lineage>
        <taxon>Eukaryota</taxon>
        <taxon>Fungi</taxon>
        <taxon>Dikarya</taxon>
        <taxon>Basidiomycota</taxon>
        <taxon>Pucciniomycotina</taxon>
        <taxon>Pucciniomycetes</taxon>
        <taxon>Pucciniales</taxon>
        <taxon>Pucciniaceae</taxon>
        <taxon>Puccinia</taxon>
    </lineage>
</organism>
<dbReference type="Proteomes" id="UP000037035">
    <property type="component" value="Unassembled WGS sequence"/>
</dbReference>
<comment type="caution">
    <text evidence="2">The sequence shown here is derived from an EMBL/GenBank/DDBJ whole genome shotgun (WGS) entry which is preliminary data.</text>
</comment>
<dbReference type="VEuPathDB" id="FungiDB:VP01_496g9"/>
<gene>
    <name evidence="2" type="ORF">VP01_496g9</name>
</gene>
<dbReference type="AlphaFoldDB" id="A0A0L6UNV2"/>
<proteinExistence type="predicted"/>
<evidence type="ECO:0000313" key="3">
    <source>
        <dbReference type="Proteomes" id="UP000037035"/>
    </source>
</evidence>
<dbReference type="OrthoDB" id="2495818at2759"/>
<keyword evidence="3" id="KW-1185">Reference proteome</keyword>
<evidence type="ECO:0000256" key="1">
    <source>
        <dbReference type="SAM" id="MobiDB-lite"/>
    </source>
</evidence>
<accession>A0A0L6UNV2</accession>
<reference evidence="2 3" key="1">
    <citation type="submission" date="2015-08" db="EMBL/GenBank/DDBJ databases">
        <title>Next Generation Sequencing and Analysis of the Genome of Puccinia sorghi L Schw, the Causal Agent of Maize Common Rust.</title>
        <authorList>
            <person name="Rochi L."/>
            <person name="Burguener G."/>
            <person name="Darino M."/>
            <person name="Turjanski A."/>
            <person name="Kreff E."/>
            <person name="Dieguez M.J."/>
            <person name="Sacco F."/>
        </authorList>
    </citation>
    <scope>NUCLEOTIDE SEQUENCE [LARGE SCALE GENOMIC DNA]</scope>
    <source>
        <strain evidence="2 3">RO10H11247</strain>
    </source>
</reference>
<dbReference type="EMBL" id="LAVV01010131">
    <property type="protein sequence ID" value="KNZ49510.1"/>
    <property type="molecule type" value="Genomic_DNA"/>
</dbReference>
<evidence type="ECO:0000313" key="2">
    <source>
        <dbReference type="EMBL" id="KNZ49510.1"/>
    </source>
</evidence>
<feature type="compositionally biased region" description="Polar residues" evidence="1">
    <location>
        <begin position="16"/>
        <end position="26"/>
    </location>
</feature>
<name>A0A0L6UNV2_9BASI</name>
<feature type="compositionally biased region" description="Polar residues" evidence="1">
    <location>
        <begin position="1"/>
        <end position="10"/>
    </location>
</feature>